<organism evidence="2 3">
    <name type="scientific">Mycena rosella</name>
    <name type="common">Pink bonnet</name>
    <name type="synonym">Agaricus rosellus</name>
    <dbReference type="NCBI Taxonomy" id="1033263"/>
    <lineage>
        <taxon>Eukaryota</taxon>
        <taxon>Fungi</taxon>
        <taxon>Dikarya</taxon>
        <taxon>Basidiomycota</taxon>
        <taxon>Agaricomycotina</taxon>
        <taxon>Agaricomycetes</taxon>
        <taxon>Agaricomycetidae</taxon>
        <taxon>Agaricales</taxon>
        <taxon>Marasmiineae</taxon>
        <taxon>Mycenaceae</taxon>
        <taxon>Mycena</taxon>
    </lineage>
</organism>
<proteinExistence type="predicted"/>
<comment type="caution">
    <text evidence="2">The sequence shown here is derived from an EMBL/GenBank/DDBJ whole genome shotgun (WGS) entry which is preliminary data.</text>
</comment>
<reference evidence="2" key="1">
    <citation type="submission" date="2023-03" db="EMBL/GenBank/DDBJ databases">
        <title>Massive genome expansion in bonnet fungi (Mycena s.s.) driven by repeated elements and novel gene families across ecological guilds.</title>
        <authorList>
            <consortium name="Lawrence Berkeley National Laboratory"/>
            <person name="Harder C.B."/>
            <person name="Miyauchi S."/>
            <person name="Viragh M."/>
            <person name="Kuo A."/>
            <person name="Thoen E."/>
            <person name="Andreopoulos B."/>
            <person name="Lu D."/>
            <person name="Skrede I."/>
            <person name="Drula E."/>
            <person name="Henrissat B."/>
            <person name="Morin E."/>
            <person name="Kohler A."/>
            <person name="Barry K."/>
            <person name="LaButti K."/>
            <person name="Morin E."/>
            <person name="Salamov A."/>
            <person name="Lipzen A."/>
            <person name="Mereny Z."/>
            <person name="Hegedus B."/>
            <person name="Baldrian P."/>
            <person name="Stursova M."/>
            <person name="Weitz H."/>
            <person name="Taylor A."/>
            <person name="Grigoriev I.V."/>
            <person name="Nagy L.G."/>
            <person name="Martin F."/>
            <person name="Kauserud H."/>
        </authorList>
    </citation>
    <scope>NUCLEOTIDE SEQUENCE</scope>
    <source>
        <strain evidence="2">CBHHK067</strain>
    </source>
</reference>
<accession>A0AAD7DU47</accession>
<keyword evidence="3" id="KW-1185">Reference proteome</keyword>
<dbReference type="EMBL" id="JARKIE010000028">
    <property type="protein sequence ID" value="KAJ7697832.1"/>
    <property type="molecule type" value="Genomic_DNA"/>
</dbReference>
<dbReference type="Pfam" id="PF09692">
    <property type="entry name" value="Arb1"/>
    <property type="match status" value="1"/>
</dbReference>
<feature type="region of interest" description="Disordered" evidence="1">
    <location>
        <begin position="63"/>
        <end position="85"/>
    </location>
</feature>
<gene>
    <name evidence="2" type="ORF">B0H17DRAFT_1197169</name>
</gene>
<feature type="compositionally biased region" description="Basic residues" evidence="1">
    <location>
        <begin position="67"/>
        <end position="78"/>
    </location>
</feature>
<dbReference type="GO" id="GO:0033167">
    <property type="term" value="C:ARC complex"/>
    <property type="evidence" value="ECO:0007669"/>
    <property type="project" value="InterPro"/>
</dbReference>
<evidence type="ECO:0000256" key="1">
    <source>
        <dbReference type="SAM" id="MobiDB-lite"/>
    </source>
</evidence>
<feature type="compositionally biased region" description="Basic and acidic residues" evidence="1">
    <location>
        <begin position="329"/>
        <end position="351"/>
    </location>
</feature>
<sequence length="597" mass="64771">MATETLTSSSVLIPPDRRFHFPPFPPVPDGVQITPFADFKEYGTRVVGPDNIERDGLGIATVALPPKSKKRSKGKKKAAAGNPGPKQDWWEAWEASGEHLRIRGPYNPALDRVGRLLQAATDFHKYYEVHAGPQKLWDHFRNFAGISPSTIFKTSNPTLEDDEMLDDDADDDDDGYPVFETADVATQAEARARDPAPAVNPDTLPPIAKEESKAEIFLNDPVRGLKMFLSSYMRDQGLVWDERKLVGAPHLMRFFVKYLIRNAVLPEHTDALMRALDVIAVAGIELPRMPAMSNALPDAFARGCEGCWGRKVDGLVLDEDEEKEDSDGEREAKRPRLDPDLEVDAREKHGTAPDVDPIQDNPDEKTQAGAKIPTTDNITSDEKDAANKDSAHMDTDTGTPSGWATGGWGAGDWDSSVPTDTAAPPAAAPNADPLAPFLPPTPTLLALLGPTALPLTHAPGAVEWSLRRIASISGPKTDSTTAGASPAGAVERGLAARLHRVALVPWLDWHLDPEIAAPRLLRASAPGARHDPRADAIVLLVASETAERMCVGMGVCGTWVQLARATETGSQREEGTAEGTYWYLEEVGMIVPSFWVV</sequence>
<protein>
    <submittedName>
        <fullName evidence="2">Uncharacterized protein</fullName>
    </submittedName>
</protein>
<feature type="region of interest" description="Disordered" evidence="1">
    <location>
        <begin position="318"/>
        <end position="432"/>
    </location>
</feature>
<evidence type="ECO:0000313" key="3">
    <source>
        <dbReference type="Proteomes" id="UP001221757"/>
    </source>
</evidence>
<feature type="compositionally biased region" description="Basic and acidic residues" evidence="1">
    <location>
        <begin position="380"/>
        <end position="395"/>
    </location>
</feature>
<dbReference type="AlphaFoldDB" id="A0AAD7DU47"/>
<feature type="compositionally biased region" description="Acidic residues" evidence="1">
    <location>
        <begin position="318"/>
        <end position="328"/>
    </location>
</feature>
<dbReference type="Proteomes" id="UP001221757">
    <property type="component" value="Unassembled WGS sequence"/>
</dbReference>
<dbReference type="GO" id="GO:0031047">
    <property type="term" value="P:regulatory ncRNA-mediated gene silencing"/>
    <property type="evidence" value="ECO:0007669"/>
    <property type="project" value="InterPro"/>
</dbReference>
<name>A0AAD7DU47_MYCRO</name>
<feature type="compositionally biased region" description="Low complexity" evidence="1">
    <location>
        <begin position="411"/>
        <end position="432"/>
    </location>
</feature>
<evidence type="ECO:0000313" key="2">
    <source>
        <dbReference type="EMBL" id="KAJ7697832.1"/>
    </source>
</evidence>
<dbReference type="InterPro" id="IPR018606">
    <property type="entry name" value="Arb1"/>
</dbReference>